<proteinExistence type="predicted"/>
<sequence>MDNIKSKIHWWPDDVLRTHCDEIAEWQRTRMLPIDSLLLALAGEYDMDTRELEHLIVAEADRRGMVI</sequence>
<name>A0A414AT10_9FIRM</name>
<dbReference type="RefSeq" id="WP_038294850.1">
    <property type="nucleotide sequence ID" value="NZ_CBCSIM010000025.1"/>
</dbReference>
<organism evidence="1 2">
    <name type="scientific">Enterocloster bolteae</name>
    <dbReference type="NCBI Taxonomy" id="208479"/>
    <lineage>
        <taxon>Bacteria</taxon>
        <taxon>Bacillati</taxon>
        <taxon>Bacillota</taxon>
        <taxon>Clostridia</taxon>
        <taxon>Lachnospirales</taxon>
        <taxon>Lachnospiraceae</taxon>
        <taxon>Enterocloster</taxon>
    </lineage>
</organism>
<comment type="caution">
    <text evidence="1">The sequence shown here is derived from an EMBL/GenBank/DDBJ whole genome shotgun (WGS) entry which is preliminary data.</text>
</comment>
<evidence type="ECO:0000313" key="1">
    <source>
        <dbReference type="EMBL" id="RHC54674.1"/>
    </source>
</evidence>
<reference evidence="1 2" key="1">
    <citation type="submission" date="2018-08" db="EMBL/GenBank/DDBJ databases">
        <title>A genome reference for cultivated species of the human gut microbiota.</title>
        <authorList>
            <person name="Zou Y."/>
            <person name="Xue W."/>
            <person name="Luo G."/>
        </authorList>
    </citation>
    <scope>NUCLEOTIDE SEQUENCE [LARGE SCALE GENOMIC DNA]</scope>
    <source>
        <strain evidence="1 2">AM35-14</strain>
    </source>
</reference>
<dbReference type="AlphaFoldDB" id="A0A414AT10"/>
<accession>A0A414AT10</accession>
<gene>
    <name evidence="1" type="ORF">DW839_18420</name>
</gene>
<evidence type="ECO:0000313" key="2">
    <source>
        <dbReference type="Proteomes" id="UP000283975"/>
    </source>
</evidence>
<dbReference type="EMBL" id="QSHZ01000020">
    <property type="protein sequence ID" value="RHC54674.1"/>
    <property type="molecule type" value="Genomic_DNA"/>
</dbReference>
<dbReference type="Proteomes" id="UP000283975">
    <property type="component" value="Unassembled WGS sequence"/>
</dbReference>
<protein>
    <submittedName>
        <fullName evidence="1">Uncharacterized protein</fullName>
    </submittedName>
</protein>